<dbReference type="EMBL" id="AVOT02003422">
    <property type="protein sequence ID" value="MBW0473474.1"/>
    <property type="molecule type" value="Genomic_DNA"/>
</dbReference>
<evidence type="ECO:0000313" key="2">
    <source>
        <dbReference type="Proteomes" id="UP000765509"/>
    </source>
</evidence>
<keyword evidence="2" id="KW-1185">Reference proteome</keyword>
<name>A0A9Q3BVZ0_9BASI</name>
<comment type="caution">
    <text evidence="1">The sequence shown here is derived from an EMBL/GenBank/DDBJ whole genome shotgun (WGS) entry which is preliminary data.</text>
</comment>
<protein>
    <recommendedName>
        <fullName evidence="3">DUF4219 domain-containing protein</fullName>
    </recommendedName>
</protein>
<reference evidence="1" key="1">
    <citation type="submission" date="2021-03" db="EMBL/GenBank/DDBJ databases">
        <title>Draft genome sequence of rust myrtle Austropuccinia psidii MF-1, a brazilian biotype.</title>
        <authorList>
            <person name="Quecine M.C."/>
            <person name="Pachon D.M.R."/>
            <person name="Bonatelli M.L."/>
            <person name="Correr F.H."/>
            <person name="Franceschini L.M."/>
            <person name="Leite T.F."/>
            <person name="Margarido G.R.A."/>
            <person name="Almeida C.A."/>
            <person name="Ferrarezi J.A."/>
            <person name="Labate C.A."/>
        </authorList>
    </citation>
    <scope>NUCLEOTIDE SEQUENCE</scope>
    <source>
        <strain evidence="1">MF-1</strain>
    </source>
</reference>
<dbReference type="AlphaFoldDB" id="A0A9Q3BVZ0"/>
<dbReference type="Proteomes" id="UP000765509">
    <property type="component" value="Unassembled WGS sequence"/>
</dbReference>
<gene>
    <name evidence="1" type="ORF">O181_013189</name>
</gene>
<sequence length="206" mass="24011">MNNQNFELPEDLKLSSTNYLQWKPRMKNLLTLFGYYHLITKTKTEEEATIADELDPRGREKAMAIFCLNCDVKVADQFIIKSNNNPSTFWEVVDKSFSPKSVQNQTKYLNEIFSFDLTSGQIDNNIKQIMSITRNLCSLIDNNKTKPSLLIDSMIAVWVIITLPSHLKLIVKMFLQNYNGTTNPPTLKHLWEEFRLYSQRQKHKNS</sequence>
<accession>A0A9Q3BVZ0</accession>
<evidence type="ECO:0000313" key="1">
    <source>
        <dbReference type="EMBL" id="MBW0473474.1"/>
    </source>
</evidence>
<organism evidence="1 2">
    <name type="scientific">Austropuccinia psidii MF-1</name>
    <dbReference type="NCBI Taxonomy" id="1389203"/>
    <lineage>
        <taxon>Eukaryota</taxon>
        <taxon>Fungi</taxon>
        <taxon>Dikarya</taxon>
        <taxon>Basidiomycota</taxon>
        <taxon>Pucciniomycotina</taxon>
        <taxon>Pucciniomycetes</taxon>
        <taxon>Pucciniales</taxon>
        <taxon>Sphaerophragmiaceae</taxon>
        <taxon>Austropuccinia</taxon>
    </lineage>
</organism>
<proteinExistence type="predicted"/>
<evidence type="ECO:0008006" key="3">
    <source>
        <dbReference type="Google" id="ProtNLM"/>
    </source>
</evidence>